<organism evidence="2 3">
    <name type="scientific">Tetracentron sinense</name>
    <name type="common">Spur-leaf</name>
    <dbReference type="NCBI Taxonomy" id="13715"/>
    <lineage>
        <taxon>Eukaryota</taxon>
        <taxon>Viridiplantae</taxon>
        <taxon>Streptophyta</taxon>
        <taxon>Embryophyta</taxon>
        <taxon>Tracheophyta</taxon>
        <taxon>Spermatophyta</taxon>
        <taxon>Magnoliopsida</taxon>
        <taxon>Trochodendrales</taxon>
        <taxon>Trochodendraceae</taxon>
        <taxon>Tetracentron</taxon>
    </lineage>
</organism>
<dbReference type="PANTHER" id="PTHR33070:SF129">
    <property type="entry name" value="DUF241 DOMAIN PROTEIN"/>
    <property type="match status" value="1"/>
</dbReference>
<protein>
    <submittedName>
        <fullName evidence="2">Uncharacterized protein</fullName>
    </submittedName>
</protein>
<dbReference type="EMBL" id="JABCRI010000024">
    <property type="protein sequence ID" value="KAF8377726.1"/>
    <property type="molecule type" value="Genomic_DNA"/>
</dbReference>
<proteinExistence type="predicted"/>
<dbReference type="OMA" id="SCEGADI"/>
<reference evidence="2 3" key="1">
    <citation type="submission" date="2020-04" db="EMBL/GenBank/DDBJ databases">
        <title>Plant Genome Project.</title>
        <authorList>
            <person name="Zhang R.-G."/>
        </authorList>
    </citation>
    <scope>NUCLEOTIDE SEQUENCE [LARGE SCALE GENOMIC DNA]</scope>
    <source>
        <strain evidence="2">YNK0</strain>
        <tissue evidence="2">Leaf</tissue>
    </source>
</reference>
<dbReference type="Pfam" id="PF03087">
    <property type="entry name" value="BPS1"/>
    <property type="match status" value="1"/>
</dbReference>
<dbReference type="GO" id="GO:0048364">
    <property type="term" value="P:root development"/>
    <property type="evidence" value="ECO:0007669"/>
    <property type="project" value="InterPro"/>
</dbReference>
<dbReference type="GO" id="GO:0048367">
    <property type="term" value="P:shoot system development"/>
    <property type="evidence" value="ECO:0007669"/>
    <property type="project" value="InterPro"/>
</dbReference>
<gene>
    <name evidence="2" type="ORF">HHK36_031110</name>
</gene>
<dbReference type="AlphaFoldDB" id="A0A835D1D4"/>
<evidence type="ECO:0000256" key="1">
    <source>
        <dbReference type="SAM" id="Coils"/>
    </source>
</evidence>
<keyword evidence="1" id="KW-0175">Coiled coil</keyword>
<dbReference type="OrthoDB" id="1701699at2759"/>
<dbReference type="PANTHER" id="PTHR33070">
    <property type="entry name" value="OS06G0725500 PROTEIN"/>
    <property type="match status" value="1"/>
</dbReference>
<comment type="caution">
    <text evidence="2">The sequence shown here is derived from an EMBL/GenBank/DDBJ whole genome shotgun (WGS) entry which is preliminary data.</text>
</comment>
<dbReference type="InterPro" id="IPR004320">
    <property type="entry name" value="BPS1_pln"/>
</dbReference>
<dbReference type="Proteomes" id="UP000655225">
    <property type="component" value="Unassembled WGS sequence"/>
</dbReference>
<evidence type="ECO:0000313" key="2">
    <source>
        <dbReference type="EMBL" id="KAF8377726.1"/>
    </source>
</evidence>
<sequence length="237" mass="26510">MSASLAIHKTPCHVRSISLPSRSHPLIANVVEQLDRLRASEAIFPSSPSSIGHNLEIVNDLYECVDGVLQLPLTQQAFSHERNENEKWVDEVLDGSLRLLDVCGTTGDVLSQTKDCVQDLESSLRRREGGEFGLANKVGTYMISRKKTKKVVCKCLGDLKRVDKEEADINEIEKADVAVYALNNKKSCKEIDVVQVQNVQKQLEALESSIQDLEEGLESVFRRLIKTRVSLLNMLNH</sequence>
<name>A0A835D1D4_TETSI</name>
<keyword evidence="3" id="KW-1185">Reference proteome</keyword>
<accession>A0A835D1D4</accession>
<evidence type="ECO:0000313" key="3">
    <source>
        <dbReference type="Proteomes" id="UP000655225"/>
    </source>
</evidence>
<feature type="coiled-coil region" evidence="1">
    <location>
        <begin position="196"/>
        <end position="223"/>
    </location>
</feature>